<proteinExistence type="predicted"/>
<dbReference type="InterPro" id="IPR050695">
    <property type="entry name" value="N-acetylmuramoyl_amidase_3"/>
</dbReference>
<evidence type="ECO:0000313" key="7">
    <source>
        <dbReference type="Proteomes" id="UP001143545"/>
    </source>
</evidence>
<dbReference type="PANTHER" id="PTHR30404:SF0">
    <property type="entry name" value="N-ACETYLMURAMOYL-L-ALANINE AMIDASE AMIC"/>
    <property type="match status" value="1"/>
</dbReference>
<dbReference type="GO" id="GO:0009253">
    <property type="term" value="P:peptidoglycan catabolic process"/>
    <property type="evidence" value="ECO:0007669"/>
    <property type="project" value="InterPro"/>
</dbReference>
<dbReference type="Pfam" id="PF01520">
    <property type="entry name" value="Amidase_3"/>
    <property type="match status" value="1"/>
</dbReference>
<dbReference type="EMBL" id="BRVP01000004">
    <property type="protein sequence ID" value="GLB51761.1"/>
    <property type="molecule type" value="Genomic_DNA"/>
</dbReference>
<dbReference type="EC" id="3.5.1.28" evidence="2"/>
<comment type="catalytic activity">
    <reaction evidence="1">
        <text>Hydrolyzes the link between N-acetylmuramoyl residues and L-amino acid residues in certain cell-wall glycopeptides.</text>
        <dbReference type="EC" id="3.5.1.28"/>
    </reaction>
</comment>
<evidence type="ECO:0000313" key="6">
    <source>
        <dbReference type="EMBL" id="GLB51761.1"/>
    </source>
</evidence>
<reference evidence="6" key="1">
    <citation type="submission" date="2022-07" db="EMBL/GenBank/DDBJ databases">
        <title>Taxonomy of Novel Oxalotrophic and Methylotrophic Bacteria.</title>
        <authorList>
            <person name="Sahin N."/>
            <person name="Tani A."/>
        </authorList>
    </citation>
    <scope>NUCLEOTIDE SEQUENCE</scope>
    <source>
        <strain evidence="6">AM327</strain>
    </source>
</reference>
<evidence type="ECO:0000256" key="3">
    <source>
        <dbReference type="ARBA" id="ARBA00022801"/>
    </source>
</evidence>
<gene>
    <name evidence="6" type="ORF">NBRC110019_08000</name>
</gene>
<keyword evidence="4" id="KW-0732">Signal</keyword>
<evidence type="ECO:0000256" key="2">
    <source>
        <dbReference type="ARBA" id="ARBA00011901"/>
    </source>
</evidence>
<evidence type="ECO:0000256" key="4">
    <source>
        <dbReference type="SAM" id="SignalP"/>
    </source>
</evidence>
<evidence type="ECO:0000259" key="5">
    <source>
        <dbReference type="SMART" id="SM00646"/>
    </source>
</evidence>
<feature type="chain" id="PRO_5040887610" description="N-acetylmuramoyl-L-alanine amidase" evidence="4">
    <location>
        <begin position="24"/>
        <end position="374"/>
    </location>
</feature>
<dbReference type="FunFam" id="3.40.630.40:FF:000005">
    <property type="entry name" value="N-acetylmuramoyl-L-alanine amidase (AmiA)"/>
    <property type="match status" value="1"/>
</dbReference>
<name>A0A9W6B3H1_9FLAO</name>
<comment type="caution">
    <text evidence="6">The sequence shown here is derived from an EMBL/GenBank/DDBJ whole genome shotgun (WGS) entry which is preliminary data.</text>
</comment>
<dbReference type="GO" id="GO:0008745">
    <property type="term" value="F:N-acetylmuramoyl-L-alanine amidase activity"/>
    <property type="evidence" value="ECO:0007669"/>
    <property type="project" value="UniProtKB-EC"/>
</dbReference>
<sequence length="374" mass="41114">MNHLYKITALVIALLVGISFSHATPPPDDGKFVVVLDAGHGGEDPGKVSHGYNEKDIALKIVLAIGKELEKDPKIKVVYTRKTDVFVELVERGRIANKANADLFISVHCNAHNSNASGTETYVLGLHGNKKNFEVAKSENEVIFLEDNYKTNYAGFDINSPEATINITIGQEENLSQSIELAKYIQNKFTNALKRKNRGVKQAAFVVLHQTIMPSVLIETGFITNTEERNFLKSTNGQSKISHAIVEAIYTYKTMLEENTGSVLLDISAPVATPITEINKEELPSANGISFMVKIASSTRNLPLKPENFNGLSPISQEKSGTMYKYFYGETRSYDRAKVLLTQAKTAGFKDAYVVAYKNGEKISVANALKSASN</sequence>
<dbReference type="Gene3D" id="3.40.630.40">
    <property type="entry name" value="Zn-dependent exopeptidases"/>
    <property type="match status" value="1"/>
</dbReference>
<dbReference type="Proteomes" id="UP001143545">
    <property type="component" value="Unassembled WGS sequence"/>
</dbReference>
<dbReference type="CDD" id="cd02696">
    <property type="entry name" value="MurNAc-LAA"/>
    <property type="match status" value="1"/>
</dbReference>
<feature type="signal peptide" evidence="4">
    <location>
        <begin position="1"/>
        <end position="23"/>
    </location>
</feature>
<dbReference type="InterPro" id="IPR002508">
    <property type="entry name" value="MurNAc-LAA_cat"/>
</dbReference>
<dbReference type="PANTHER" id="PTHR30404">
    <property type="entry name" value="N-ACETYLMURAMOYL-L-ALANINE AMIDASE"/>
    <property type="match status" value="1"/>
</dbReference>
<keyword evidence="7" id="KW-1185">Reference proteome</keyword>
<protein>
    <recommendedName>
        <fullName evidence="2">N-acetylmuramoyl-L-alanine amidase</fullName>
        <ecNumber evidence="2">3.5.1.28</ecNumber>
    </recommendedName>
</protein>
<accession>A0A9W6B3H1</accession>
<dbReference type="AlphaFoldDB" id="A0A9W6B3H1"/>
<organism evidence="6 7">
    <name type="scientific">Neptunitalea chrysea</name>
    <dbReference type="NCBI Taxonomy" id="1647581"/>
    <lineage>
        <taxon>Bacteria</taxon>
        <taxon>Pseudomonadati</taxon>
        <taxon>Bacteroidota</taxon>
        <taxon>Flavobacteriia</taxon>
        <taxon>Flavobacteriales</taxon>
        <taxon>Flavobacteriaceae</taxon>
        <taxon>Neptunitalea</taxon>
    </lineage>
</organism>
<dbReference type="SMART" id="SM00646">
    <property type="entry name" value="Ami_3"/>
    <property type="match status" value="1"/>
</dbReference>
<feature type="domain" description="MurNAc-LAA" evidence="5">
    <location>
        <begin position="93"/>
        <end position="250"/>
    </location>
</feature>
<dbReference type="SUPFAM" id="SSF53187">
    <property type="entry name" value="Zn-dependent exopeptidases"/>
    <property type="match status" value="1"/>
</dbReference>
<keyword evidence="3" id="KW-0378">Hydrolase</keyword>
<evidence type="ECO:0000256" key="1">
    <source>
        <dbReference type="ARBA" id="ARBA00001561"/>
    </source>
</evidence>
<dbReference type="GO" id="GO:0030288">
    <property type="term" value="C:outer membrane-bounded periplasmic space"/>
    <property type="evidence" value="ECO:0007669"/>
    <property type="project" value="TreeGrafter"/>
</dbReference>